<evidence type="ECO:0000259" key="8">
    <source>
        <dbReference type="Pfam" id="PF00107"/>
    </source>
</evidence>
<keyword evidence="4 7" id="KW-0862">Zinc</keyword>
<name>A0A1D2VH78_9ASCO</name>
<comment type="similarity">
    <text evidence="2 7">Belongs to the zinc-containing alcohol dehydrogenase family.</text>
</comment>
<keyword evidence="11" id="KW-1185">Reference proteome</keyword>
<keyword evidence="5" id="KW-0560">Oxidoreductase</keyword>
<dbReference type="RefSeq" id="XP_020047144.1">
    <property type="nucleotide sequence ID" value="XM_020194865.1"/>
</dbReference>
<dbReference type="InParanoid" id="A0A1D2VH78"/>
<dbReference type="GO" id="GO:0008270">
    <property type="term" value="F:zinc ion binding"/>
    <property type="evidence" value="ECO:0007669"/>
    <property type="project" value="InterPro"/>
</dbReference>
<gene>
    <name evidence="10" type="ORF">ASCRUDRAFT_8427</name>
</gene>
<dbReference type="FunCoup" id="A0A1D2VH78">
    <property type="interactions" value="518"/>
</dbReference>
<comment type="cofactor">
    <cofactor evidence="1 7">
        <name>Zn(2+)</name>
        <dbReference type="ChEBI" id="CHEBI:29105"/>
    </cofactor>
</comment>
<dbReference type="InterPro" id="IPR013154">
    <property type="entry name" value="ADH-like_N"/>
</dbReference>
<evidence type="ECO:0000256" key="4">
    <source>
        <dbReference type="ARBA" id="ARBA00022833"/>
    </source>
</evidence>
<evidence type="ECO:0000313" key="10">
    <source>
        <dbReference type="EMBL" id="ODV60837.1"/>
    </source>
</evidence>
<dbReference type="EMBL" id="KV454481">
    <property type="protein sequence ID" value="ODV60837.1"/>
    <property type="molecule type" value="Genomic_DNA"/>
</dbReference>
<dbReference type="OrthoDB" id="3941538at2759"/>
<proteinExistence type="inferred from homology"/>
<evidence type="ECO:0000256" key="3">
    <source>
        <dbReference type="ARBA" id="ARBA00022723"/>
    </source>
</evidence>
<reference evidence="11" key="1">
    <citation type="submission" date="2016-05" db="EMBL/GenBank/DDBJ databases">
        <title>Comparative genomics of biotechnologically important yeasts.</title>
        <authorList>
            <consortium name="DOE Joint Genome Institute"/>
            <person name="Riley R."/>
            <person name="Haridas S."/>
            <person name="Wolfe K.H."/>
            <person name="Lopes M.R."/>
            <person name="Hittinger C.T."/>
            <person name="Goker M."/>
            <person name="Salamov A."/>
            <person name="Wisecaver J."/>
            <person name="Long T.M."/>
            <person name="Aerts A.L."/>
            <person name="Barry K."/>
            <person name="Choi C."/>
            <person name="Clum A."/>
            <person name="Coughlan A.Y."/>
            <person name="Deshpande S."/>
            <person name="Douglass A.P."/>
            <person name="Hanson S.J."/>
            <person name="Klenk H.-P."/>
            <person name="Labutti K."/>
            <person name="Lapidus A."/>
            <person name="Lindquist E."/>
            <person name="Lipzen A."/>
            <person name="Meier-Kolthoff J.P."/>
            <person name="Ohm R.A."/>
            <person name="Otillar R.P."/>
            <person name="Pangilinan J."/>
            <person name="Peng Y."/>
            <person name="Rokas A."/>
            <person name="Rosa C.A."/>
            <person name="Scheuner C."/>
            <person name="Sibirny A.A."/>
            <person name="Slot J.C."/>
            <person name="Stielow J.B."/>
            <person name="Sun H."/>
            <person name="Kurtzman C.P."/>
            <person name="Blackwell M."/>
            <person name="Grigoriev I.V."/>
            <person name="Jeffries T.W."/>
        </authorList>
    </citation>
    <scope>NUCLEOTIDE SEQUENCE [LARGE SCALE GENOMIC DNA]</scope>
    <source>
        <strain evidence="11">DSM 1968</strain>
    </source>
</reference>
<dbReference type="Gene3D" id="3.90.180.10">
    <property type="entry name" value="Medium-chain alcohol dehydrogenases, catalytic domain"/>
    <property type="match status" value="1"/>
</dbReference>
<dbReference type="AlphaFoldDB" id="A0A1D2VH78"/>
<dbReference type="PANTHER" id="PTHR43161">
    <property type="entry name" value="SORBITOL DEHYDROGENASE"/>
    <property type="match status" value="1"/>
</dbReference>
<organism evidence="10 11">
    <name type="scientific">Ascoidea rubescens DSM 1968</name>
    <dbReference type="NCBI Taxonomy" id="1344418"/>
    <lineage>
        <taxon>Eukaryota</taxon>
        <taxon>Fungi</taxon>
        <taxon>Dikarya</taxon>
        <taxon>Ascomycota</taxon>
        <taxon>Saccharomycotina</taxon>
        <taxon>Saccharomycetes</taxon>
        <taxon>Ascoideaceae</taxon>
        <taxon>Ascoidea</taxon>
    </lineage>
</organism>
<dbReference type="InterPro" id="IPR036291">
    <property type="entry name" value="NAD(P)-bd_dom_sf"/>
</dbReference>
<evidence type="ECO:0000256" key="2">
    <source>
        <dbReference type="ARBA" id="ARBA00008072"/>
    </source>
</evidence>
<dbReference type="Pfam" id="PF08240">
    <property type="entry name" value="ADH_N"/>
    <property type="match status" value="1"/>
</dbReference>
<dbReference type="SUPFAM" id="SSF51735">
    <property type="entry name" value="NAD(P)-binding Rossmann-fold domains"/>
    <property type="match status" value="1"/>
</dbReference>
<evidence type="ECO:0000256" key="1">
    <source>
        <dbReference type="ARBA" id="ARBA00001947"/>
    </source>
</evidence>
<feature type="domain" description="Alcohol dehydrogenase-like N-terminal" evidence="9">
    <location>
        <begin position="32"/>
        <end position="144"/>
    </location>
</feature>
<dbReference type="InterPro" id="IPR002328">
    <property type="entry name" value="ADH_Zn_CS"/>
</dbReference>
<dbReference type="CDD" id="cd05285">
    <property type="entry name" value="sorbitol_DH"/>
    <property type="match status" value="1"/>
</dbReference>
<dbReference type="PANTHER" id="PTHR43161:SF9">
    <property type="entry name" value="SORBITOL DEHYDROGENASE"/>
    <property type="match status" value="1"/>
</dbReference>
<dbReference type="GeneID" id="30968501"/>
<dbReference type="GO" id="GO:0003939">
    <property type="term" value="F:L-iditol 2-dehydrogenase (NAD+) activity"/>
    <property type="evidence" value="ECO:0007669"/>
    <property type="project" value="TreeGrafter"/>
</dbReference>
<dbReference type="STRING" id="1344418.A0A1D2VH78"/>
<dbReference type="FunFam" id="3.40.50.720:FF:000068">
    <property type="entry name" value="Sorbitol dehydrogenase"/>
    <property type="match status" value="1"/>
</dbReference>
<evidence type="ECO:0000256" key="5">
    <source>
        <dbReference type="ARBA" id="ARBA00023002"/>
    </source>
</evidence>
<dbReference type="InterPro" id="IPR013149">
    <property type="entry name" value="ADH-like_C"/>
</dbReference>
<accession>A0A1D2VH78</accession>
<dbReference type="Gene3D" id="3.40.50.720">
    <property type="entry name" value="NAD(P)-binding Rossmann-like Domain"/>
    <property type="match status" value="1"/>
</dbReference>
<dbReference type="Proteomes" id="UP000095038">
    <property type="component" value="Unassembled WGS sequence"/>
</dbReference>
<protein>
    <submittedName>
        <fullName evidence="10">Xylitol dehydrogenase</fullName>
    </submittedName>
</protein>
<evidence type="ECO:0000256" key="6">
    <source>
        <dbReference type="ARBA" id="ARBA00023027"/>
    </source>
</evidence>
<sequence length="361" mass="39581">MLSYKNPSVVLQKPGKIVFEDRPVPIISNPYYVKVQIKKTGICGSDIHYYTHGSIGSFVVEKSMVLGHESSGIIVEKGSLVPDHLHVGDKVALEPGIPSRFSEEMKSGHYNLCPSMAFAATPPFDGTLCRYYLVPYDFANKLPDSVSLEEGALIEPLAVAVHANRLGNVVFGSKVAVFGAGPVGLLTAAVAKAFGATQVVVTDLFESKLKLAREMGATYTHSSVEDNDQSEEDIINFFIKNYFEPEIVIDCSGAETCIRLGISILKRNATYVQVGMGKDNINFPISRILEKEATFKGCFRYAHGDYKSAIELVANQKVNVKLLVTHRFSFEDSIKAYDFMKDGGNAVKCIIDGPTDRSYKL</sequence>
<dbReference type="InterPro" id="IPR011032">
    <property type="entry name" value="GroES-like_sf"/>
</dbReference>
<dbReference type="PROSITE" id="PS00059">
    <property type="entry name" value="ADH_ZINC"/>
    <property type="match status" value="1"/>
</dbReference>
<evidence type="ECO:0000256" key="7">
    <source>
        <dbReference type="RuleBase" id="RU361277"/>
    </source>
</evidence>
<evidence type="ECO:0000313" key="11">
    <source>
        <dbReference type="Proteomes" id="UP000095038"/>
    </source>
</evidence>
<keyword evidence="6" id="KW-0520">NAD</keyword>
<feature type="domain" description="Alcohol dehydrogenase-like C-terminal" evidence="8">
    <location>
        <begin position="182"/>
        <end position="314"/>
    </location>
</feature>
<dbReference type="InterPro" id="IPR045306">
    <property type="entry name" value="SDH-like"/>
</dbReference>
<dbReference type="GO" id="GO:0006062">
    <property type="term" value="P:sorbitol catabolic process"/>
    <property type="evidence" value="ECO:0007669"/>
    <property type="project" value="TreeGrafter"/>
</dbReference>
<dbReference type="Pfam" id="PF00107">
    <property type="entry name" value="ADH_zinc_N"/>
    <property type="match status" value="1"/>
</dbReference>
<keyword evidence="3 7" id="KW-0479">Metal-binding</keyword>
<dbReference type="SUPFAM" id="SSF50129">
    <property type="entry name" value="GroES-like"/>
    <property type="match status" value="1"/>
</dbReference>
<evidence type="ECO:0000259" key="9">
    <source>
        <dbReference type="Pfam" id="PF08240"/>
    </source>
</evidence>